<dbReference type="AlphaFoldDB" id="A0A2N5SQI5"/>
<proteinExistence type="predicted"/>
<comment type="caution">
    <text evidence="1">The sequence shown here is derived from an EMBL/GenBank/DDBJ whole genome shotgun (WGS) entry which is preliminary data.</text>
</comment>
<accession>A0A2N5SQI5</accession>
<reference evidence="1 2" key="1">
    <citation type="submission" date="2017-11" db="EMBL/GenBank/DDBJ databases">
        <title>De novo assembly and phasing of dikaryotic genomes from two isolates of Puccinia coronata f. sp. avenae, the causal agent of oat crown rust.</title>
        <authorList>
            <person name="Miller M.E."/>
            <person name="Zhang Y."/>
            <person name="Omidvar V."/>
            <person name="Sperschneider J."/>
            <person name="Schwessinger B."/>
            <person name="Raley C."/>
            <person name="Palmer J.M."/>
            <person name="Garnica D."/>
            <person name="Upadhyaya N."/>
            <person name="Rathjen J."/>
            <person name="Taylor J.M."/>
            <person name="Park R.F."/>
            <person name="Dodds P.N."/>
            <person name="Hirsch C.D."/>
            <person name="Kianian S.F."/>
            <person name="Figueroa M."/>
        </authorList>
    </citation>
    <scope>NUCLEOTIDE SEQUENCE [LARGE SCALE GENOMIC DNA]</scope>
    <source>
        <strain evidence="1">12NC29</strain>
    </source>
</reference>
<keyword evidence="2" id="KW-1185">Reference proteome</keyword>
<dbReference type="Proteomes" id="UP000235388">
    <property type="component" value="Unassembled WGS sequence"/>
</dbReference>
<dbReference type="EMBL" id="PGCJ01000894">
    <property type="protein sequence ID" value="PLW15508.1"/>
    <property type="molecule type" value="Genomic_DNA"/>
</dbReference>
<gene>
    <name evidence="1" type="ORF">PCANC_15663</name>
</gene>
<organism evidence="1 2">
    <name type="scientific">Puccinia coronata f. sp. avenae</name>
    <dbReference type="NCBI Taxonomy" id="200324"/>
    <lineage>
        <taxon>Eukaryota</taxon>
        <taxon>Fungi</taxon>
        <taxon>Dikarya</taxon>
        <taxon>Basidiomycota</taxon>
        <taxon>Pucciniomycotina</taxon>
        <taxon>Pucciniomycetes</taxon>
        <taxon>Pucciniales</taxon>
        <taxon>Pucciniaceae</taxon>
        <taxon>Puccinia</taxon>
    </lineage>
</organism>
<evidence type="ECO:0008006" key="3">
    <source>
        <dbReference type="Google" id="ProtNLM"/>
    </source>
</evidence>
<sequence length="84" mass="9570">MTRWTNIEESEASKKPILKKRKTTRDVCAHFKEQGSDNNLKAICCAFQKSLSGKSSSGTNHLWQHLEQLTNSKIQTLLQNNPQI</sequence>
<evidence type="ECO:0000313" key="1">
    <source>
        <dbReference type="EMBL" id="PLW15508.1"/>
    </source>
</evidence>
<evidence type="ECO:0000313" key="2">
    <source>
        <dbReference type="Proteomes" id="UP000235388"/>
    </source>
</evidence>
<name>A0A2N5SQI5_9BASI</name>
<protein>
    <recommendedName>
        <fullName evidence="3">BED-type domain-containing protein</fullName>
    </recommendedName>
</protein>
<dbReference type="OrthoDB" id="2514611at2759"/>